<dbReference type="EMBL" id="RCMK01000599">
    <property type="protein sequence ID" value="KAG2919933.1"/>
    <property type="molecule type" value="Genomic_DNA"/>
</dbReference>
<evidence type="ECO:0000313" key="2">
    <source>
        <dbReference type="EMBL" id="KAG2919933.1"/>
    </source>
</evidence>
<dbReference type="Proteomes" id="UP000736787">
    <property type="component" value="Unassembled WGS sequence"/>
</dbReference>
<evidence type="ECO:0000256" key="1">
    <source>
        <dbReference type="SAM" id="MobiDB-lite"/>
    </source>
</evidence>
<evidence type="ECO:0000313" key="3">
    <source>
        <dbReference type="Proteomes" id="UP000736787"/>
    </source>
</evidence>
<proteinExistence type="predicted"/>
<organism evidence="2 3">
    <name type="scientific">Phytophthora cactorum</name>
    <dbReference type="NCBI Taxonomy" id="29920"/>
    <lineage>
        <taxon>Eukaryota</taxon>
        <taxon>Sar</taxon>
        <taxon>Stramenopiles</taxon>
        <taxon>Oomycota</taxon>
        <taxon>Peronosporomycetes</taxon>
        <taxon>Peronosporales</taxon>
        <taxon>Peronosporaceae</taxon>
        <taxon>Phytophthora</taxon>
    </lineage>
</organism>
<feature type="compositionally biased region" description="Acidic residues" evidence="1">
    <location>
        <begin position="42"/>
        <end position="51"/>
    </location>
</feature>
<feature type="region of interest" description="Disordered" evidence="1">
    <location>
        <begin position="1"/>
        <end position="51"/>
    </location>
</feature>
<name>A0A8T1CCJ5_9STRA</name>
<gene>
    <name evidence="2" type="ORF">PC117_g16661</name>
</gene>
<reference evidence="2" key="1">
    <citation type="submission" date="2018-10" db="EMBL/GenBank/DDBJ databases">
        <title>Effector identification in a new, highly contiguous assembly of the strawberry crown rot pathogen Phytophthora cactorum.</title>
        <authorList>
            <person name="Armitage A.D."/>
            <person name="Nellist C.F."/>
            <person name="Bates H."/>
            <person name="Vickerstaff R.J."/>
            <person name="Harrison R.J."/>
        </authorList>
    </citation>
    <scope>NUCLEOTIDE SEQUENCE</scope>
    <source>
        <strain evidence="2">4040</strain>
    </source>
</reference>
<protein>
    <submittedName>
        <fullName evidence="2">Uncharacterized protein</fullName>
    </submittedName>
</protein>
<dbReference type="VEuPathDB" id="FungiDB:PC110_g9703"/>
<dbReference type="AlphaFoldDB" id="A0A8T1CCJ5"/>
<sequence length="132" mass="14336">MDRFLRERQAAPVVSRSSQPNHAGTQDVDMKSVGSPTHAEDAGEYDPDDLDFPTANRAAIAITAGGSGPSYVIQRVRISAMSDLKEFTGRDRMMSGARSWLSKVKSAFLRDQASDDDKCLTFADLLSGPARN</sequence>
<feature type="compositionally biased region" description="Polar residues" evidence="1">
    <location>
        <begin position="15"/>
        <end position="24"/>
    </location>
</feature>
<comment type="caution">
    <text evidence="2">The sequence shown here is derived from an EMBL/GenBank/DDBJ whole genome shotgun (WGS) entry which is preliminary data.</text>
</comment>
<accession>A0A8T1CCJ5</accession>